<dbReference type="GO" id="GO:0008720">
    <property type="term" value="F:D-lactate dehydrogenase (NAD+) activity"/>
    <property type="evidence" value="ECO:0007669"/>
    <property type="project" value="TreeGrafter"/>
</dbReference>
<dbReference type="InterPro" id="IPR016167">
    <property type="entry name" value="FAD-bd_PCMH_sub1"/>
</dbReference>
<evidence type="ECO:0000256" key="1">
    <source>
        <dbReference type="ARBA" id="ARBA00001974"/>
    </source>
</evidence>
<keyword evidence="5" id="KW-0274">FAD</keyword>
<comment type="cofactor">
    <cofactor evidence="1">
        <name>FAD</name>
        <dbReference type="ChEBI" id="CHEBI:57692"/>
    </cofactor>
</comment>
<dbReference type="InterPro" id="IPR009051">
    <property type="entry name" value="Helical_ferredxn"/>
</dbReference>
<dbReference type="Proteomes" id="UP000280008">
    <property type="component" value="Unassembled WGS sequence"/>
</dbReference>
<dbReference type="InterPro" id="IPR016164">
    <property type="entry name" value="FAD-linked_Oxase-like_C"/>
</dbReference>
<keyword evidence="4" id="KW-0479">Metal-binding</keyword>
<comment type="similarity">
    <text evidence="2">Belongs to the FAD-binding oxidoreductase/transferase type 4 family.</text>
</comment>
<evidence type="ECO:0000256" key="10">
    <source>
        <dbReference type="ARBA" id="ARBA00038897"/>
    </source>
</evidence>
<dbReference type="EMBL" id="RBKS01000001">
    <property type="protein sequence ID" value="RKR73518.1"/>
    <property type="molecule type" value="Genomic_DNA"/>
</dbReference>
<dbReference type="Gene3D" id="1.10.1060.10">
    <property type="entry name" value="Alpha-helical ferredoxin"/>
    <property type="match status" value="1"/>
</dbReference>
<dbReference type="GO" id="GO:0046872">
    <property type="term" value="F:metal ion binding"/>
    <property type="evidence" value="ECO:0007669"/>
    <property type="project" value="UniProtKB-KW"/>
</dbReference>
<proteinExistence type="inferred from homology"/>
<comment type="caution">
    <text evidence="13">The sequence shown here is derived from an EMBL/GenBank/DDBJ whole genome shotgun (WGS) entry which is preliminary data.</text>
</comment>
<dbReference type="GO" id="GO:0071949">
    <property type="term" value="F:FAD binding"/>
    <property type="evidence" value="ECO:0007669"/>
    <property type="project" value="InterPro"/>
</dbReference>
<dbReference type="GO" id="GO:1903457">
    <property type="term" value="P:lactate catabolic process"/>
    <property type="evidence" value="ECO:0007669"/>
    <property type="project" value="TreeGrafter"/>
</dbReference>
<dbReference type="PROSITE" id="PS00198">
    <property type="entry name" value="4FE4S_FER_1"/>
    <property type="match status" value="1"/>
</dbReference>
<evidence type="ECO:0000256" key="8">
    <source>
        <dbReference type="ARBA" id="ARBA00023004"/>
    </source>
</evidence>
<dbReference type="Gene3D" id="3.30.70.2740">
    <property type="match status" value="1"/>
</dbReference>
<dbReference type="Pfam" id="PF13183">
    <property type="entry name" value="Fer4_8"/>
    <property type="match status" value="1"/>
</dbReference>
<dbReference type="EC" id="1.1.2.4" evidence="10"/>
<dbReference type="Gene3D" id="1.10.45.10">
    <property type="entry name" value="Vanillyl-alcohol Oxidase, Chain A, domain 4"/>
    <property type="match status" value="1"/>
</dbReference>
<keyword evidence="7" id="KW-0560">Oxidoreductase</keyword>
<evidence type="ECO:0000256" key="7">
    <source>
        <dbReference type="ARBA" id="ARBA00023002"/>
    </source>
</evidence>
<accession>A0A495IDH7</accession>
<evidence type="ECO:0000259" key="11">
    <source>
        <dbReference type="PROSITE" id="PS51379"/>
    </source>
</evidence>
<dbReference type="Pfam" id="PF02913">
    <property type="entry name" value="FAD-oxidase_C"/>
    <property type="match status" value="1"/>
</dbReference>
<dbReference type="Pfam" id="PF01565">
    <property type="entry name" value="FAD_binding_4"/>
    <property type="match status" value="1"/>
</dbReference>
<evidence type="ECO:0000259" key="12">
    <source>
        <dbReference type="PROSITE" id="PS51387"/>
    </source>
</evidence>
<reference evidence="13 14" key="1">
    <citation type="submission" date="2018-10" db="EMBL/GenBank/DDBJ databases">
        <title>Sequencing the genomes of 1000 actinobacteria strains.</title>
        <authorList>
            <person name="Klenk H.-P."/>
        </authorList>
    </citation>
    <scope>NUCLEOTIDE SEQUENCE [LARGE SCALE GENOMIC DNA]</scope>
    <source>
        <strain evidence="13 14">DSM 17894</strain>
    </source>
</reference>
<evidence type="ECO:0000256" key="3">
    <source>
        <dbReference type="ARBA" id="ARBA00022630"/>
    </source>
</evidence>
<dbReference type="InterPro" id="IPR004113">
    <property type="entry name" value="FAD-bd_oxidored_4_C"/>
</dbReference>
<dbReference type="SUPFAM" id="SSF56176">
    <property type="entry name" value="FAD-binding/transporter-associated domain-like"/>
    <property type="match status" value="1"/>
</dbReference>
<keyword evidence="14" id="KW-1185">Reference proteome</keyword>
<dbReference type="InterPro" id="IPR036318">
    <property type="entry name" value="FAD-bd_PCMH-like_sf"/>
</dbReference>
<dbReference type="InterPro" id="IPR016171">
    <property type="entry name" value="Vanillyl_alc_oxidase_C-sub2"/>
</dbReference>
<keyword evidence="3" id="KW-0285">Flavoprotein</keyword>
<keyword evidence="6" id="KW-0809">Transit peptide</keyword>
<organism evidence="13 14">
    <name type="scientific">Frondihabitans australicus</name>
    <dbReference type="NCBI Taxonomy" id="386892"/>
    <lineage>
        <taxon>Bacteria</taxon>
        <taxon>Bacillati</taxon>
        <taxon>Actinomycetota</taxon>
        <taxon>Actinomycetes</taxon>
        <taxon>Micrococcales</taxon>
        <taxon>Microbacteriaceae</taxon>
        <taxon>Frondihabitans</taxon>
    </lineage>
</organism>
<evidence type="ECO:0000256" key="9">
    <source>
        <dbReference type="ARBA" id="ARBA00023014"/>
    </source>
</evidence>
<keyword evidence="8" id="KW-0408">Iron</keyword>
<feature type="domain" description="4Fe-4S ferredoxin-type" evidence="11">
    <location>
        <begin position="573"/>
        <end position="602"/>
    </location>
</feature>
<gene>
    <name evidence="13" type="ORF">C8E83_0611</name>
</gene>
<dbReference type="InterPro" id="IPR017900">
    <property type="entry name" value="4Fe4S_Fe_S_CS"/>
</dbReference>
<evidence type="ECO:0000313" key="14">
    <source>
        <dbReference type="Proteomes" id="UP000280008"/>
    </source>
</evidence>
<evidence type="ECO:0000256" key="6">
    <source>
        <dbReference type="ARBA" id="ARBA00022946"/>
    </source>
</evidence>
<evidence type="ECO:0000256" key="2">
    <source>
        <dbReference type="ARBA" id="ARBA00008000"/>
    </source>
</evidence>
<evidence type="ECO:0000256" key="4">
    <source>
        <dbReference type="ARBA" id="ARBA00022723"/>
    </source>
</evidence>
<dbReference type="InterPro" id="IPR016169">
    <property type="entry name" value="FAD-bd_PCMH_sub2"/>
</dbReference>
<dbReference type="RefSeq" id="WP_342768897.1">
    <property type="nucleotide sequence ID" value="NZ_RBKS01000001.1"/>
</dbReference>
<keyword evidence="9" id="KW-0411">Iron-sulfur</keyword>
<dbReference type="SUPFAM" id="SSF46548">
    <property type="entry name" value="alpha-helical ferredoxin"/>
    <property type="match status" value="1"/>
</dbReference>
<evidence type="ECO:0000256" key="5">
    <source>
        <dbReference type="ARBA" id="ARBA00022827"/>
    </source>
</evidence>
<feature type="domain" description="FAD-binding PCMH-type" evidence="12">
    <location>
        <begin position="58"/>
        <end position="287"/>
    </location>
</feature>
<dbReference type="PANTHER" id="PTHR11748">
    <property type="entry name" value="D-LACTATE DEHYDROGENASE"/>
    <property type="match status" value="1"/>
</dbReference>
<name>A0A495IDH7_9MICO</name>
<dbReference type="PANTHER" id="PTHR11748:SF111">
    <property type="entry name" value="D-LACTATE DEHYDROGENASE, MITOCHONDRIAL-RELATED"/>
    <property type="match status" value="1"/>
</dbReference>
<protein>
    <recommendedName>
        <fullName evidence="10">D-lactate dehydrogenase (cytochrome)</fullName>
        <ecNumber evidence="10">1.1.2.4</ecNumber>
    </recommendedName>
</protein>
<dbReference type="InterPro" id="IPR017896">
    <property type="entry name" value="4Fe4S_Fe-S-bd"/>
</dbReference>
<dbReference type="InterPro" id="IPR016166">
    <property type="entry name" value="FAD-bd_PCMH"/>
</dbReference>
<dbReference type="Gene3D" id="3.30.465.10">
    <property type="match status" value="1"/>
</dbReference>
<sequence>MSRTDGRRTSAVGSGGKAFTTIGVSDPALVAALEQAAPGAVSSRPSDRLALAHDASHYLVTPQVVVTPRTAAEVGAVVAAARARGAGVTFRSGGTSLSGQAQAPGVLIDTRRHFRGIEPLGPDAARVRVEPGATVRQVNARLAGARRRLGPDPASEAACTLGGVIANNSSGMTCGTTANTYATLDTIVVVLADGTVVDTSLPDADARLRAARPDVHDGLLALRGRVMQEPTLVASVARHHSLKNTMGYGLNALTDFASPAEMLAHLVVGSEGTLAFVASAVLRTLPVRAHLATAMLYFSSLRDATDALPVLVDSGAAAIELLDATSLRVAQRDAGADASLRDLAVDGHAALLVEYQETTAAGLRSRLEVASGLLTALPLAQPAAFTTDAAARAALWHIRKDLYATVAGARPSGTTALLEDVAVPVASLADVCERLVGLFAEHGYDDAVIFGHAKDGNIHFMLTEHFDDQASLARYDAFTEEMVALVLAAGGTLKAEHGTGRIMAPYVRLQYGDELYEVMLGVKRLLDPEGVLNPGVVLPAGDVWPGAGATADVDAAERHGAHRAATVPLKTSPPIEVEADSCVECGYCEPVCPSKDLTRTPRQRIVLRRERARALAAGDTALVAELDADYDYDGLDTCAADGMCQTACPVLIDTGKLVKRLRATQTTPLERAAWAGAAKHWGAATRAGSAALTAAAHLPAPLVTGASQLARGLLGDDTVPLWARDLPAGGGVRHGQTSRDPAAVFFPACIQTLFGPAADGPGASGALQALCDRAGVALRVPQGIGAFCCSTPWKSKGMGAGSETMAATVLPALWESSDHGRLPVVCDAASCTEGLEGLVAAAAAYPGLRVVDAVTFVDEVVLPRLRSAGLVPVPAPLGRLALHPTCSSTRLGSNDALLRVAGVAAREVVVPDDWGCCAFAGDRGMLHPELTASATAREAAGVVAAALDGGAFDAYASCNRTCELGMTRATGHPYEHVLEVLLRALPPR</sequence>
<dbReference type="PROSITE" id="PS51387">
    <property type="entry name" value="FAD_PCMH"/>
    <property type="match status" value="1"/>
</dbReference>
<dbReference type="Gene3D" id="3.30.43.10">
    <property type="entry name" value="Uridine Diphospho-n-acetylenolpyruvylglucosamine Reductase, domain 2"/>
    <property type="match status" value="1"/>
</dbReference>
<dbReference type="GO" id="GO:0051536">
    <property type="term" value="F:iron-sulfur cluster binding"/>
    <property type="evidence" value="ECO:0007669"/>
    <property type="project" value="UniProtKB-KW"/>
</dbReference>
<dbReference type="PROSITE" id="PS51379">
    <property type="entry name" value="4FE4S_FER_2"/>
    <property type="match status" value="1"/>
</dbReference>
<dbReference type="SUPFAM" id="SSF55103">
    <property type="entry name" value="FAD-linked oxidases, C-terminal domain"/>
    <property type="match status" value="1"/>
</dbReference>
<dbReference type="InterPro" id="IPR006094">
    <property type="entry name" value="Oxid_FAD_bind_N"/>
</dbReference>
<dbReference type="GO" id="GO:0004458">
    <property type="term" value="F:D-lactate dehydrogenase (cytochrome) activity"/>
    <property type="evidence" value="ECO:0007669"/>
    <property type="project" value="UniProtKB-EC"/>
</dbReference>
<evidence type="ECO:0000313" key="13">
    <source>
        <dbReference type="EMBL" id="RKR73518.1"/>
    </source>
</evidence>
<dbReference type="AlphaFoldDB" id="A0A495IDH7"/>